<evidence type="ECO:0000313" key="3">
    <source>
        <dbReference type="Proteomes" id="UP001233172"/>
    </source>
</evidence>
<keyword evidence="3" id="KW-1185">Reference proteome</keyword>
<name>A0AAD8FHM9_BIOPF</name>
<dbReference type="Proteomes" id="UP001233172">
    <property type="component" value="Unassembled WGS sequence"/>
</dbReference>
<proteinExistence type="predicted"/>
<evidence type="ECO:0000313" key="2">
    <source>
        <dbReference type="EMBL" id="KAK0063771.1"/>
    </source>
</evidence>
<protein>
    <submittedName>
        <fullName evidence="2">Uncharacterized protein</fullName>
    </submittedName>
</protein>
<feature type="compositionally biased region" description="Polar residues" evidence="1">
    <location>
        <begin position="38"/>
        <end position="56"/>
    </location>
</feature>
<feature type="region of interest" description="Disordered" evidence="1">
    <location>
        <begin position="21"/>
        <end position="56"/>
    </location>
</feature>
<feature type="non-terminal residue" evidence="2">
    <location>
        <position position="1"/>
    </location>
</feature>
<evidence type="ECO:0000256" key="1">
    <source>
        <dbReference type="SAM" id="MobiDB-lite"/>
    </source>
</evidence>
<dbReference type="EMBL" id="JASAOG010000020">
    <property type="protein sequence ID" value="KAK0063771.1"/>
    <property type="molecule type" value="Genomic_DNA"/>
</dbReference>
<reference evidence="2" key="1">
    <citation type="journal article" date="2023" name="PLoS Negl. Trop. Dis.">
        <title>A genome sequence for Biomphalaria pfeifferi, the major vector snail for the human-infecting parasite Schistosoma mansoni.</title>
        <authorList>
            <person name="Bu L."/>
            <person name="Lu L."/>
            <person name="Laidemitt M.R."/>
            <person name="Zhang S.M."/>
            <person name="Mutuku M."/>
            <person name="Mkoji G."/>
            <person name="Steinauer M."/>
            <person name="Loker E.S."/>
        </authorList>
    </citation>
    <scope>NUCLEOTIDE SEQUENCE</scope>
    <source>
        <strain evidence="2">KasaAsao</strain>
    </source>
</reference>
<comment type="caution">
    <text evidence="2">The sequence shown here is derived from an EMBL/GenBank/DDBJ whole genome shotgun (WGS) entry which is preliminary data.</text>
</comment>
<reference evidence="2" key="2">
    <citation type="submission" date="2023-04" db="EMBL/GenBank/DDBJ databases">
        <authorList>
            <person name="Bu L."/>
            <person name="Lu L."/>
            <person name="Laidemitt M.R."/>
            <person name="Zhang S.M."/>
            <person name="Mutuku M."/>
            <person name="Mkoji G."/>
            <person name="Steinauer M."/>
            <person name="Loker E.S."/>
        </authorList>
    </citation>
    <scope>NUCLEOTIDE SEQUENCE</scope>
    <source>
        <strain evidence="2">KasaAsao</strain>
        <tissue evidence="2">Whole Snail</tissue>
    </source>
</reference>
<dbReference type="AlphaFoldDB" id="A0AAD8FHM9"/>
<organism evidence="2 3">
    <name type="scientific">Biomphalaria pfeifferi</name>
    <name type="common">Bloodfluke planorb</name>
    <name type="synonym">Freshwater snail</name>
    <dbReference type="NCBI Taxonomy" id="112525"/>
    <lineage>
        <taxon>Eukaryota</taxon>
        <taxon>Metazoa</taxon>
        <taxon>Spiralia</taxon>
        <taxon>Lophotrochozoa</taxon>
        <taxon>Mollusca</taxon>
        <taxon>Gastropoda</taxon>
        <taxon>Heterobranchia</taxon>
        <taxon>Euthyneura</taxon>
        <taxon>Panpulmonata</taxon>
        <taxon>Hygrophila</taxon>
        <taxon>Lymnaeoidea</taxon>
        <taxon>Planorbidae</taxon>
        <taxon>Biomphalaria</taxon>
    </lineage>
</organism>
<sequence length="56" mass="6232">LEPSHVICPLAKPYYLQLDNSHNPARHNRPATGLGSFLQPNDVVSHSSQPYVSIQH</sequence>
<accession>A0AAD8FHM9</accession>
<gene>
    <name evidence="2" type="ORF">Bpfe_006922</name>
</gene>